<name>A0A5K0WFP5_9MAGN</name>
<gene>
    <name evidence="1" type="ORF">NYM_LOCUS2879</name>
</gene>
<dbReference type="EMBL" id="LR721774">
    <property type="protein sequence ID" value="VVV51116.1"/>
    <property type="molecule type" value="Genomic_DNA"/>
</dbReference>
<sequence>MGAFARALLQCNSVSLKCENSSFGLVVQNYCFALVKAVGLLIL</sequence>
<accession>A0A5K0WFP5</accession>
<organism evidence="1">
    <name type="scientific">Nymphaea colorata</name>
    <name type="common">pocket water lily</name>
    <dbReference type="NCBI Taxonomy" id="210225"/>
    <lineage>
        <taxon>Eukaryota</taxon>
        <taxon>Viridiplantae</taxon>
        <taxon>Streptophyta</taxon>
        <taxon>Embryophyta</taxon>
        <taxon>Tracheophyta</taxon>
        <taxon>Spermatophyta</taxon>
        <taxon>Magnoliopsida</taxon>
        <taxon>Nymphaeales</taxon>
        <taxon>Nymphaeaceae</taxon>
        <taxon>Nymphaea</taxon>
    </lineage>
</organism>
<dbReference type="AlphaFoldDB" id="A0A5K0WFP5"/>
<reference evidence="1" key="1">
    <citation type="submission" date="2019-09" db="EMBL/GenBank/DDBJ databases">
        <authorList>
            <person name="Zhang L."/>
        </authorList>
    </citation>
    <scope>NUCLEOTIDE SEQUENCE</scope>
</reference>
<dbReference type="Gramene" id="NC1G0179700.1">
    <property type="protein sequence ID" value="NC1G0179700.1:cds"/>
    <property type="gene ID" value="NC1G0179700"/>
</dbReference>
<proteinExistence type="predicted"/>
<evidence type="ECO:0000313" key="1">
    <source>
        <dbReference type="EMBL" id="VVV51116.1"/>
    </source>
</evidence>
<protein>
    <submittedName>
        <fullName evidence="1">Uncharacterized protein</fullName>
    </submittedName>
</protein>